<dbReference type="EMBL" id="CM029047">
    <property type="protein sequence ID" value="KAG2584997.1"/>
    <property type="molecule type" value="Genomic_DNA"/>
</dbReference>
<dbReference type="Proteomes" id="UP000823388">
    <property type="component" value="Chromosome 6K"/>
</dbReference>
<dbReference type="AlphaFoldDB" id="A0A8T0RGA1"/>
<feature type="compositionally biased region" description="Pro residues" evidence="1">
    <location>
        <begin position="25"/>
        <end position="34"/>
    </location>
</feature>
<keyword evidence="3" id="KW-1185">Reference proteome</keyword>
<evidence type="ECO:0000313" key="2">
    <source>
        <dbReference type="EMBL" id="KAG2584997.1"/>
    </source>
</evidence>
<name>A0A8T0RGA1_PANVG</name>
<comment type="caution">
    <text evidence="2">The sequence shown here is derived from an EMBL/GenBank/DDBJ whole genome shotgun (WGS) entry which is preliminary data.</text>
</comment>
<organism evidence="2 3">
    <name type="scientific">Panicum virgatum</name>
    <name type="common">Blackwell switchgrass</name>
    <dbReference type="NCBI Taxonomy" id="38727"/>
    <lineage>
        <taxon>Eukaryota</taxon>
        <taxon>Viridiplantae</taxon>
        <taxon>Streptophyta</taxon>
        <taxon>Embryophyta</taxon>
        <taxon>Tracheophyta</taxon>
        <taxon>Spermatophyta</taxon>
        <taxon>Magnoliopsida</taxon>
        <taxon>Liliopsida</taxon>
        <taxon>Poales</taxon>
        <taxon>Poaceae</taxon>
        <taxon>PACMAD clade</taxon>
        <taxon>Panicoideae</taxon>
        <taxon>Panicodae</taxon>
        <taxon>Paniceae</taxon>
        <taxon>Panicinae</taxon>
        <taxon>Panicum</taxon>
        <taxon>Panicum sect. Hiantes</taxon>
    </lineage>
</organism>
<reference evidence="2" key="1">
    <citation type="submission" date="2020-05" db="EMBL/GenBank/DDBJ databases">
        <title>WGS assembly of Panicum virgatum.</title>
        <authorList>
            <person name="Lovell J.T."/>
            <person name="Jenkins J."/>
            <person name="Shu S."/>
            <person name="Juenger T.E."/>
            <person name="Schmutz J."/>
        </authorList>
    </citation>
    <scope>NUCLEOTIDE SEQUENCE</scope>
    <source>
        <strain evidence="2">AP13</strain>
    </source>
</reference>
<feature type="region of interest" description="Disordered" evidence="1">
    <location>
        <begin position="201"/>
        <end position="235"/>
    </location>
</feature>
<proteinExistence type="predicted"/>
<accession>A0A8T0RGA1</accession>
<feature type="region of interest" description="Disordered" evidence="1">
    <location>
        <begin position="22"/>
        <end position="48"/>
    </location>
</feature>
<feature type="region of interest" description="Disordered" evidence="1">
    <location>
        <begin position="129"/>
        <end position="175"/>
    </location>
</feature>
<evidence type="ECO:0000256" key="1">
    <source>
        <dbReference type="SAM" id="MobiDB-lite"/>
    </source>
</evidence>
<gene>
    <name evidence="2" type="ORF">PVAP13_6KG361906</name>
</gene>
<sequence length="235" mass="24611">MPCRRGAVPCQPLATVIGGVGAAPVCPPPPPPPSRSRGRAARARAREPLLAVPVRRARSFRGPTATGPRCSRLGATRKALVRCSGYARGTPNKTMDHAATALLRAGSRRPIGGRQGRTRRGGRHEEVMARSGNAFAFGSKSGRSPLPQAARHGSRQATPPCTSAWPHQGSSPVDDPMSTTWTRISLPPVTSAAGWMDARWRSDSTGQKTQFPALDGGTGASSTRVGCARGRPIGS</sequence>
<protein>
    <submittedName>
        <fullName evidence="2">Uncharacterized protein</fullName>
    </submittedName>
</protein>
<evidence type="ECO:0000313" key="3">
    <source>
        <dbReference type="Proteomes" id="UP000823388"/>
    </source>
</evidence>